<dbReference type="InterPro" id="IPR005801">
    <property type="entry name" value="ADC_synthase"/>
</dbReference>
<gene>
    <name evidence="4" type="primary">menF</name>
    <name evidence="6" type="ORF">V6255_11345</name>
</gene>
<evidence type="ECO:0000256" key="1">
    <source>
        <dbReference type="ARBA" id="ARBA00000799"/>
    </source>
</evidence>
<evidence type="ECO:0000256" key="2">
    <source>
        <dbReference type="ARBA" id="ARBA00005297"/>
    </source>
</evidence>
<protein>
    <recommendedName>
        <fullName evidence="4">Isochorismate synthase MenF</fullName>
        <ecNumber evidence="4">5.4.4.2</ecNumber>
    </recommendedName>
    <alternativeName>
        <fullName evidence="4">Isochorismate mutase</fullName>
    </alternativeName>
</protein>
<keyword evidence="7" id="KW-1185">Reference proteome</keyword>
<dbReference type="PANTHER" id="PTHR42839:SF2">
    <property type="entry name" value="ISOCHORISMATE SYNTHASE ENTC"/>
    <property type="match status" value="1"/>
</dbReference>
<comment type="cofactor">
    <cofactor evidence="4">
        <name>Mg(2+)</name>
        <dbReference type="ChEBI" id="CHEBI:18420"/>
    </cofactor>
</comment>
<evidence type="ECO:0000313" key="7">
    <source>
        <dbReference type="Proteomes" id="UP001366060"/>
    </source>
</evidence>
<feature type="active site" description="Proton donor" evidence="4">
    <location>
        <position position="248"/>
    </location>
</feature>
<dbReference type="Gene3D" id="3.60.120.10">
    <property type="entry name" value="Anthranilate synthase"/>
    <property type="match status" value="1"/>
</dbReference>
<dbReference type="SUPFAM" id="SSF56322">
    <property type="entry name" value="ADC synthase"/>
    <property type="match status" value="1"/>
</dbReference>
<dbReference type="HAMAP" id="MF_01935">
    <property type="entry name" value="MenF"/>
    <property type="match status" value="1"/>
</dbReference>
<evidence type="ECO:0000256" key="4">
    <source>
        <dbReference type="HAMAP-Rule" id="MF_01935"/>
    </source>
</evidence>
<comment type="function">
    <text evidence="4">Catalyzes the conversion of chorismate to isochorismate.</text>
</comment>
<dbReference type="EMBL" id="JBAKBA010000025">
    <property type="protein sequence ID" value="MEL0659732.1"/>
    <property type="molecule type" value="Genomic_DNA"/>
</dbReference>
<name>A0ABU9HCW8_9GAMM</name>
<dbReference type="PANTHER" id="PTHR42839">
    <property type="entry name" value="ISOCHORISMATE SYNTHASE ENTC"/>
    <property type="match status" value="1"/>
</dbReference>
<comment type="similarity">
    <text evidence="2 4">Belongs to the isochorismate synthase family.</text>
</comment>
<comment type="pathway">
    <text evidence="4">Quinol/quinone metabolism; menaquinone biosynthesis.</text>
</comment>
<dbReference type="Pfam" id="PF00425">
    <property type="entry name" value="Chorismate_bind"/>
    <property type="match status" value="1"/>
</dbReference>
<dbReference type="EC" id="5.4.4.2" evidence="4"/>
<dbReference type="InterPro" id="IPR015890">
    <property type="entry name" value="Chorismate_C"/>
</dbReference>
<keyword evidence="4" id="KW-0474">Menaquinone biosynthesis</keyword>
<keyword evidence="3 4" id="KW-0413">Isomerase</keyword>
<keyword evidence="4" id="KW-0460">Magnesium</keyword>
<dbReference type="RefSeq" id="WP_341628265.1">
    <property type="nucleotide sequence ID" value="NZ_JBAKBA010000025.1"/>
</dbReference>
<comment type="catalytic activity">
    <reaction evidence="1 4">
        <text>chorismate = isochorismate</text>
        <dbReference type="Rhea" id="RHEA:18985"/>
        <dbReference type="ChEBI" id="CHEBI:29748"/>
        <dbReference type="ChEBI" id="CHEBI:29780"/>
        <dbReference type="EC" id="5.4.4.2"/>
    </reaction>
</comment>
<dbReference type="InterPro" id="IPR004561">
    <property type="entry name" value="IsoChor_synthase"/>
</dbReference>
<dbReference type="Proteomes" id="UP001366060">
    <property type="component" value="Unassembled WGS sequence"/>
</dbReference>
<evidence type="ECO:0000259" key="5">
    <source>
        <dbReference type="Pfam" id="PF00425"/>
    </source>
</evidence>
<dbReference type="NCBIfam" id="TIGR00543">
    <property type="entry name" value="isochor_syn"/>
    <property type="match status" value="1"/>
</dbReference>
<feature type="binding site" evidence="4">
    <location>
        <position position="292"/>
    </location>
    <ligand>
        <name>Mg(2+)</name>
        <dbReference type="ChEBI" id="CHEBI:18420"/>
    </ligand>
</feature>
<feature type="active site" description="Proton acceptor" evidence="4">
    <location>
        <position position="198"/>
    </location>
</feature>
<reference evidence="6 7" key="1">
    <citation type="submission" date="2024-02" db="EMBL/GenBank/DDBJ databases">
        <title>Bacteria isolated from the canopy kelp, Nereocystis luetkeana.</title>
        <authorList>
            <person name="Pfister C.A."/>
            <person name="Younker I.T."/>
            <person name="Light S.H."/>
        </authorList>
    </citation>
    <scope>NUCLEOTIDE SEQUENCE [LARGE SCALE GENOMIC DNA]</scope>
    <source>
        <strain evidence="6 7">TI.2.07</strain>
    </source>
</reference>
<feature type="binding site" evidence="4">
    <location>
        <position position="425"/>
    </location>
    <ligand>
        <name>Mg(2+)</name>
        <dbReference type="ChEBI" id="CHEBI:18420"/>
    </ligand>
</feature>
<feature type="domain" description="Chorismate-utilising enzyme C-terminal" evidence="5">
    <location>
        <begin position="179"/>
        <end position="429"/>
    </location>
</feature>
<sequence>MNQDTYQFQLIQDELIQQLQSFSIAHGQYPDKNLNVVINAIPLLPLLKGQNIAIEQDPNLLPRIYWQNKEQNKTLASFGAIEKLDHIPKATNDEFYLGGLAFQQQGEQWQDFPATLFIRPLIVFQVLQQTSQQEYKVIFHFNGRNSVQASINTLKSLNIPHPLAPFTPQLLTRQDTPNKDQWADLVELAIEYKALLPKVVLSRQTEVCFDAPIDTWDMMALWQQANPNSFHYLLQFSSQRSFMSCSPERLFLRQQQQITTEALAGTINRGRDQREDELLLQSLLNHKKIDRENHIVQEFIVANLKQLKAQVTCSPAHVMQLQNVQHLCVPIKAQLTKDTQDSHLLHKLHPTPAVGGIPKLPALQFINDNEPYNRGWYAGAVGCISEHESDFSVAIRSALVSENCIKLFAGAGIVTGSIAEQEWQELDNKIQTILTILYRLY</sequence>
<evidence type="ECO:0000313" key="6">
    <source>
        <dbReference type="EMBL" id="MEL0659732.1"/>
    </source>
</evidence>
<proteinExistence type="inferred from homology"/>
<dbReference type="InterPro" id="IPR034681">
    <property type="entry name" value="MenF"/>
</dbReference>
<comment type="pathway">
    <text evidence="4">Quinol/quinone metabolism; 1,4-dihydroxy-2-naphthoate biosynthesis; 1,4-dihydroxy-2-naphthoate from chorismate: step 1/7.</text>
</comment>
<accession>A0ABU9HCW8</accession>
<comment type="caution">
    <text evidence="6">The sequence shown here is derived from an EMBL/GenBank/DDBJ whole genome shotgun (WGS) entry which is preliminary data.</text>
</comment>
<organism evidence="6 7">
    <name type="scientific">Psychromonas arctica</name>
    <dbReference type="NCBI Taxonomy" id="168275"/>
    <lineage>
        <taxon>Bacteria</taxon>
        <taxon>Pseudomonadati</taxon>
        <taxon>Pseudomonadota</taxon>
        <taxon>Gammaproteobacteria</taxon>
        <taxon>Alteromonadales</taxon>
        <taxon>Psychromonadaceae</taxon>
        <taxon>Psychromonas</taxon>
    </lineage>
</organism>
<keyword evidence="4" id="KW-0479">Metal-binding</keyword>
<evidence type="ECO:0000256" key="3">
    <source>
        <dbReference type="ARBA" id="ARBA00023235"/>
    </source>
</evidence>
<dbReference type="GO" id="GO:0008909">
    <property type="term" value="F:isochorismate synthase activity"/>
    <property type="evidence" value="ECO:0007669"/>
    <property type="project" value="UniProtKB-EC"/>
</dbReference>